<dbReference type="Proteomes" id="UP000030748">
    <property type="component" value="Unassembled WGS sequence"/>
</dbReference>
<dbReference type="Gene3D" id="3.50.30.30">
    <property type="match status" value="1"/>
</dbReference>
<dbReference type="Gene3D" id="3.40.50.200">
    <property type="entry name" value="Peptidase S8/S53 domain"/>
    <property type="match status" value="1"/>
</dbReference>
<dbReference type="FunFam" id="2.60.40.2310:FF:000001">
    <property type="entry name" value="Subtilisin-like protease SBT1.5"/>
    <property type="match status" value="1"/>
</dbReference>
<evidence type="ECO:0000313" key="12">
    <source>
        <dbReference type="EMBL" id="EYU38627.1"/>
    </source>
</evidence>
<dbReference type="CDD" id="cd04852">
    <property type="entry name" value="Peptidases_S8_3"/>
    <property type="match status" value="1"/>
</dbReference>
<dbReference type="eggNOG" id="ENOG502QRA7">
    <property type="taxonomic scope" value="Eukaryota"/>
</dbReference>
<dbReference type="PANTHER" id="PTHR10795">
    <property type="entry name" value="PROPROTEIN CONVERTASE SUBTILISIN/KEXIN"/>
    <property type="match status" value="1"/>
</dbReference>
<proteinExistence type="inferred from homology"/>
<evidence type="ECO:0000259" key="11">
    <source>
        <dbReference type="Pfam" id="PF17766"/>
    </source>
</evidence>
<feature type="domain" description="Inhibitor I9" evidence="10">
    <location>
        <begin position="36"/>
        <end position="113"/>
    </location>
</feature>
<dbReference type="InterPro" id="IPR010259">
    <property type="entry name" value="S8pro/Inhibitor_I9"/>
</dbReference>
<dbReference type="FunFam" id="3.30.70.80:FF:000002">
    <property type="entry name" value="Subtilisin-like protease SBT5.3"/>
    <property type="match status" value="1"/>
</dbReference>
<sequence length="741" mass="79029">MITSSIKLLIPTLVGLLCLHFARFSTASNDNERQIYIVYMGELPAEQTISLTDVHHSLLSDIIGDETIARKSKLYSYGRSFNAFAARLLPREAELLSKKEGVVSVFKNRKLKLLTTRTWDFLGMSEKIKRNHQTESNIIVALIDTGIWTESPSFNDKGFGPPPSKWKGKCVTGVNFTGCNNKVIGAQYFNIGESAPPDEATPADTEGHGTHTASTATGAAVASASLYGLGEGTARGAVPSARVASYKVCWGYGCMDVDMLAAFDAAIADGVDIISVSIGGSVRSFTEDSIGIGSFHALKKGILTVCAGGNDGPYLGSISNVGPWIMTVAASTVDRRFETDVELGNGDKISGIAINTFAPKKGLYPLTSGALAKNNATFGNSSACDYGTLDKEKVKGKIVYCKGAGGDYVVKELGGAGTVMSNDQDMDTAYATGSSASYVTLKDGLKIEKYINSTKSAQGVVYKTRIVNTTAPFIASFSSRGPQTLISNILKPDIAAPGVNILAAISKFTTVVGHENDKKTSIFNFNSGTSMACPHVAGAAAYVKSFHPKWSHAAIKSALMTTSKPIKVKEGGELASGSGQINPKMAVHPGLIYDINTTSYVGLLCKQGYKDKEIALITGSGKYNCSKIQRGKGADGINYPSINLQVKSRETNISAVFYRRVTNVGVGKSVYKARVESPKGVSVKVVPDILLFSRADQKRSFKVTLKGKFVDKDSRYLSGSLVWSDTKHEVRSPILVSLPIS</sequence>
<dbReference type="InterPro" id="IPR041469">
    <property type="entry name" value="Subtilisin-like_FN3"/>
</dbReference>
<dbReference type="InterPro" id="IPR023828">
    <property type="entry name" value="Peptidase_S8_Ser-AS"/>
</dbReference>
<evidence type="ECO:0000256" key="1">
    <source>
        <dbReference type="ARBA" id="ARBA00011073"/>
    </source>
</evidence>
<evidence type="ECO:0000256" key="2">
    <source>
        <dbReference type="ARBA" id="ARBA00022670"/>
    </source>
</evidence>
<name>A0A022RE23_ERYGU</name>
<feature type="active site" description="Charge relay system" evidence="6 7">
    <location>
        <position position="530"/>
    </location>
</feature>
<dbReference type="InterPro" id="IPR036852">
    <property type="entry name" value="Peptidase_S8/S53_dom_sf"/>
</dbReference>
<dbReference type="InterPro" id="IPR045051">
    <property type="entry name" value="SBT"/>
</dbReference>
<dbReference type="GO" id="GO:0006508">
    <property type="term" value="P:proteolysis"/>
    <property type="evidence" value="ECO:0007669"/>
    <property type="project" value="UniProtKB-KW"/>
</dbReference>
<evidence type="ECO:0000256" key="4">
    <source>
        <dbReference type="ARBA" id="ARBA00022801"/>
    </source>
</evidence>
<keyword evidence="4 7" id="KW-0378">Hydrolase</keyword>
<gene>
    <name evidence="12" type="ORF">MIMGU_mgv1a001905mg</name>
</gene>
<dbReference type="Pfam" id="PF17766">
    <property type="entry name" value="fn3_6"/>
    <property type="match status" value="1"/>
</dbReference>
<keyword evidence="2 7" id="KW-0645">Protease</keyword>
<evidence type="ECO:0000256" key="6">
    <source>
        <dbReference type="PIRSR" id="PIRSR615500-1"/>
    </source>
</evidence>
<comment type="similarity">
    <text evidence="1 7">Belongs to the peptidase S8 family.</text>
</comment>
<dbReference type="SUPFAM" id="SSF52743">
    <property type="entry name" value="Subtilisin-like"/>
    <property type="match status" value="1"/>
</dbReference>
<feature type="signal peptide" evidence="8">
    <location>
        <begin position="1"/>
        <end position="27"/>
    </location>
</feature>
<evidence type="ECO:0000313" key="13">
    <source>
        <dbReference type="Proteomes" id="UP000030748"/>
    </source>
</evidence>
<dbReference type="InterPro" id="IPR000209">
    <property type="entry name" value="Peptidase_S8/S53_dom"/>
</dbReference>
<evidence type="ECO:0000256" key="7">
    <source>
        <dbReference type="PROSITE-ProRule" id="PRU01240"/>
    </source>
</evidence>
<dbReference type="InterPro" id="IPR034197">
    <property type="entry name" value="Peptidases_S8_3"/>
</dbReference>
<dbReference type="AlphaFoldDB" id="A0A022RE23"/>
<feature type="domain" description="Peptidase S8/S53" evidence="9">
    <location>
        <begin position="136"/>
        <end position="564"/>
    </location>
</feature>
<evidence type="ECO:0000259" key="9">
    <source>
        <dbReference type="Pfam" id="PF00082"/>
    </source>
</evidence>
<dbReference type="Pfam" id="PF00082">
    <property type="entry name" value="Peptidase_S8"/>
    <property type="match status" value="1"/>
</dbReference>
<dbReference type="InterPro" id="IPR037045">
    <property type="entry name" value="S8pro/Inhibitor_I9_sf"/>
</dbReference>
<dbReference type="PROSITE" id="PS51892">
    <property type="entry name" value="SUBTILASE"/>
    <property type="match status" value="1"/>
</dbReference>
<evidence type="ECO:0000256" key="5">
    <source>
        <dbReference type="ARBA" id="ARBA00022825"/>
    </source>
</evidence>
<keyword evidence="5 7" id="KW-0720">Serine protease</keyword>
<dbReference type="PROSITE" id="PS00138">
    <property type="entry name" value="SUBTILASE_SER"/>
    <property type="match status" value="1"/>
</dbReference>
<dbReference type="EMBL" id="KI630480">
    <property type="protein sequence ID" value="EYU38627.1"/>
    <property type="molecule type" value="Genomic_DNA"/>
</dbReference>
<feature type="active site" description="Charge relay system" evidence="6 7">
    <location>
        <position position="144"/>
    </location>
</feature>
<protein>
    <submittedName>
        <fullName evidence="12">Uncharacterized protein</fullName>
    </submittedName>
</protein>
<dbReference type="Gene3D" id="2.60.40.2310">
    <property type="match status" value="1"/>
</dbReference>
<accession>A0A022RE23</accession>
<dbReference type="GO" id="GO:0005576">
    <property type="term" value="C:extracellular region"/>
    <property type="evidence" value="ECO:0000318"/>
    <property type="project" value="GO_Central"/>
</dbReference>
<dbReference type="PRINTS" id="PR00723">
    <property type="entry name" value="SUBTILISIN"/>
</dbReference>
<dbReference type="GO" id="GO:0004252">
    <property type="term" value="F:serine-type endopeptidase activity"/>
    <property type="evidence" value="ECO:0000318"/>
    <property type="project" value="GO_Central"/>
</dbReference>
<feature type="chain" id="PRO_5001505018" evidence="8">
    <location>
        <begin position="28"/>
        <end position="741"/>
    </location>
</feature>
<keyword evidence="3 8" id="KW-0732">Signal</keyword>
<feature type="domain" description="Subtilisin-like protease fibronectin type-III" evidence="11">
    <location>
        <begin position="637"/>
        <end position="736"/>
    </location>
</feature>
<evidence type="ECO:0000256" key="8">
    <source>
        <dbReference type="SAM" id="SignalP"/>
    </source>
</evidence>
<dbReference type="InterPro" id="IPR015500">
    <property type="entry name" value="Peptidase_S8_subtilisin-rel"/>
</dbReference>
<dbReference type="CDD" id="cd02120">
    <property type="entry name" value="PA_subtilisin_like"/>
    <property type="match status" value="1"/>
</dbReference>
<organism evidence="12 13">
    <name type="scientific">Erythranthe guttata</name>
    <name type="common">Yellow monkey flower</name>
    <name type="synonym">Mimulus guttatus</name>
    <dbReference type="NCBI Taxonomy" id="4155"/>
    <lineage>
        <taxon>Eukaryota</taxon>
        <taxon>Viridiplantae</taxon>
        <taxon>Streptophyta</taxon>
        <taxon>Embryophyta</taxon>
        <taxon>Tracheophyta</taxon>
        <taxon>Spermatophyta</taxon>
        <taxon>Magnoliopsida</taxon>
        <taxon>eudicotyledons</taxon>
        <taxon>Gunneridae</taxon>
        <taxon>Pentapetalae</taxon>
        <taxon>asterids</taxon>
        <taxon>lamiids</taxon>
        <taxon>Lamiales</taxon>
        <taxon>Phrymaceae</taxon>
        <taxon>Erythranthe</taxon>
    </lineage>
</organism>
<dbReference type="PhylomeDB" id="A0A022RE23"/>
<evidence type="ECO:0000259" key="10">
    <source>
        <dbReference type="Pfam" id="PF05922"/>
    </source>
</evidence>
<keyword evidence="13" id="KW-1185">Reference proteome</keyword>
<dbReference type="MEROPS" id="S08.A14"/>
<reference evidence="12 13" key="1">
    <citation type="journal article" date="2013" name="Proc. Natl. Acad. Sci. U.S.A.">
        <title>Fine-scale variation in meiotic recombination in Mimulus inferred from population shotgun sequencing.</title>
        <authorList>
            <person name="Hellsten U."/>
            <person name="Wright K.M."/>
            <person name="Jenkins J."/>
            <person name="Shu S."/>
            <person name="Yuan Y."/>
            <person name="Wessler S.R."/>
            <person name="Schmutz J."/>
            <person name="Willis J.H."/>
            <person name="Rokhsar D.S."/>
        </authorList>
    </citation>
    <scope>NUCLEOTIDE SEQUENCE [LARGE SCALE GENOMIC DNA]</scope>
    <source>
        <strain evidence="13">cv. DUN x IM62</strain>
    </source>
</reference>
<dbReference type="Gene3D" id="3.30.70.80">
    <property type="entry name" value="Peptidase S8 propeptide/proteinase inhibitor I9"/>
    <property type="match status" value="1"/>
</dbReference>
<evidence type="ECO:0000256" key="3">
    <source>
        <dbReference type="ARBA" id="ARBA00022729"/>
    </source>
</evidence>
<feature type="active site" description="Charge relay system" evidence="6 7">
    <location>
        <position position="208"/>
    </location>
</feature>
<dbReference type="Pfam" id="PF05922">
    <property type="entry name" value="Inhibitor_I9"/>
    <property type="match status" value="1"/>
</dbReference>